<feature type="compositionally biased region" description="Low complexity" evidence="1">
    <location>
        <begin position="420"/>
        <end position="432"/>
    </location>
</feature>
<proteinExistence type="predicted"/>
<accession>A0AAD3HED0</accession>
<feature type="compositionally biased region" description="Basic and acidic residues" evidence="1">
    <location>
        <begin position="203"/>
        <end position="214"/>
    </location>
</feature>
<feature type="compositionally biased region" description="Basic residues" evidence="1">
    <location>
        <begin position="167"/>
        <end position="179"/>
    </location>
</feature>
<feature type="region of interest" description="Disordered" evidence="1">
    <location>
        <begin position="483"/>
        <end position="502"/>
    </location>
</feature>
<dbReference type="Proteomes" id="UP001054902">
    <property type="component" value="Unassembled WGS sequence"/>
</dbReference>
<feature type="region of interest" description="Disordered" evidence="1">
    <location>
        <begin position="457"/>
        <end position="478"/>
    </location>
</feature>
<sequence>MSGARTPVRFQKGDEGNSDDTPKSPGGSVLNRVQMFEAHNAHVKTTSPEFQISLKKKEEQKKTNVIEERTHSSSHVSMKDSSRTEQLDYFEPKYVDASNGTHRTSSYHENIRREMKVDLDMEEDIPMSKPNRNKESSISQGQQYLSSHQRNMTDEEEEDEFISSSERRRKIMMAKRKVANARSDHRLRSAFAPISDSPETTDPLDREGQKKKDVNLNSPRRERKFKMVEASMKKNLHRGPGSVKTDASSTVSNNSLSTYYSTDGEKNSDNMIHLERALPTIKSNERSSYTMDQEHNVNGSPFRRQGNQNEASSVFEYSSASSTGNSEYHSKSPVRQNNNNLSFFHHDDSAKNVYQMSEQHSSGVSSMLPNQGKYFAPNFVDGTPTSAYDDGDDDTQFNSVTMQDFQEHHNKQKESPYHYSSPSPKGSEASSKFFGGSSHIIGDEFKEISFQTQNKAYGTEPQQNDDDADSYTDSVTTGSWTGRMRARKAMEQSVSPGQNSARNVNSFSNLNSQRYQQQNYDDNMSVTERVYNSVQKQQKAVMSDAKEGFDNVITEDPKNVAVGVGVVGALCGSILLGPPGILLAVAGAGVGYKYSQMPEEDRSKVTSKASTVMQKIHESAIAANETISSSCVACANQSQQQGNVNASETRMKSAPTYSPKPLQETSGNVSVSSTGDKNARNMKLSNIHIQPKDVVPSKIPDQSQLNATRLRQIKRLTPACQRMSRITPVAQIHSLDPSLHPRAWLDVMSSAWTSRDEKNEAMEEILLLAKDKSHSRMLLDEGILDSLMYILRKFFLHYADARKRNADGTIPTETYMSDPNYFHSKLASNCCVALAKAHCALSHNAAEEQVETNVHMTVPIAKQVAQMLYEVPHHMVLKADGTEGENKEVFKLTTEMSTQQAEDLASSIVSLSMGKIEIRLQEV</sequence>
<feature type="region of interest" description="Disordered" evidence="1">
    <location>
        <begin position="125"/>
        <end position="340"/>
    </location>
</feature>
<feature type="compositionally biased region" description="Low complexity" evidence="1">
    <location>
        <begin position="310"/>
        <end position="322"/>
    </location>
</feature>
<feature type="compositionally biased region" description="Polar residues" evidence="1">
    <location>
        <begin position="663"/>
        <end position="676"/>
    </location>
</feature>
<feature type="compositionally biased region" description="Polar residues" evidence="1">
    <location>
        <begin position="492"/>
        <end position="502"/>
    </location>
</feature>
<dbReference type="EMBL" id="BLLK01000069">
    <property type="protein sequence ID" value="GFH60241.1"/>
    <property type="molecule type" value="Genomic_DNA"/>
</dbReference>
<name>A0AAD3HED0_9STRA</name>
<feature type="region of interest" description="Disordered" evidence="1">
    <location>
        <begin position="641"/>
        <end position="676"/>
    </location>
</feature>
<gene>
    <name evidence="2" type="ORF">CTEN210_16717</name>
</gene>
<evidence type="ECO:0000256" key="1">
    <source>
        <dbReference type="SAM" id="MobiDB-lite"/>
    </source>
</evidence>
<evidence type="ECO:0000313" key="2">
    <source>
        <dbReference type="EMBL" id="GFH60241.1"/>
    </source>
</evidence>
<feature type="compositionally biased region" description="Polar residues" evidence="1">
    <location>
        <begin position="286"/>
        <end position="309"/>
    </location>
</feature>
<reference evidence="2 3" key="1">
    <citation type="journal article" date="2021" name="Sci. Rep.">
        <title>The genome of the diatom Chaetoceros tenuissimus carries an ancient integrated fragment of an extant virus.</title>
        <authorList>
            <person name="Hongo Y."/>
            <person name="Kimura K."/>
            <person name="Takaki Y."/>
            <person name="Yoshida Y."/>
            <person name="Baba S."/>
            <person name="Kobayashi G."/>
            <person name="Nagasaki K."/>
            <person name="Hano T."/>
            <person name="Tomaru Y."/>
        </authorList>
    </citation>
    <scope>NUCLEOTIDE SEQUENCE [LARGE SCALE GENOMIC DNA]</scope>
    <source>
        <strain evidence="2 3">NIES-3715</strain>
    </source>
</reference>
<protein>
    <submittedName>
        <fullName evidence="2">Uncharacterized protein</fullName>
    </submittedName>
</protein>
<keyword evidence="3" id="KW-1185">Reference proteome</keyword>
<feature type="compositionally biased region" description="Polar residues" evidence="1">
    <location>
        <begin position="245"/>
        <end position="261"/>
    </location>
</feature>
<feature type="region of interest" description="Disordered" evidence="1">
    <location>
        <begin position="1"/>
        <end position="29"/>
    </location>
</feature>
<evidence type="ECO:0000313" key="3">
    <source>
        <dbReference type="Proteomes" id="UP001054902"/>
    </source>
</evidence>
<feature type="compositionally biased region" description="Basic and acidic residues" evidence="1">
    <location>
        <begin position="405"/>
        <end position="416"/>
    </location>
</feature>
<organism evidence="2 3">
    <name type="scientific">Chaetoceros tenuissimus</name>
    <dbReference type="NCBI Taxonomy" id="426638"/>
    <lineage>
        <taxon>Eukaryota</taxon>
        <taxon>Sar</taxon>
        <taxon>Stramenopiles</taxon>
        <taxon>Ochrophyta</taxon>
        <taxon>Bacillariophyta</taxon>
        <taxon>Coscinodiscophyceae</taxon>
        <taxon>Chaetocerotophycidae</taxon>
        <taxon>Chaetocerotales</taxon>
        <taxon>Chaetocerotaceae</taxon>
        <taxon>Chaetoceros</taxon>
    </lineage>
</organism>
<dbReference type="AlphaFoldDB" id="A0AAD3HED0"/>
<feature type="compositionally biased region" description="Polar residues" evidence="1">
    <location>
        <begin position="323"/>
        <end position="340"/>
    </location>
</feature>
<comment type="caution">
    <text evidence="2">The sequence shown here is derived from an EMBL/GenBank/DDBJ whole genome shotgun (WGS) entry which is preliminary data.</text>
</comment>
<feature type="region of interest" description="Disordered" evidence="1">
    <location>
        <begin position="57"/>
        <end position="85"/>
    </location>
</feature>
<feature type="region of interest" description="Disordered" evidence="1">
    <location>
        <begin position="405"/>
        <end position="434"/>
    </location>
</feature>
<feature type="compositionally biased region" description="Basic and acidic residues" evidence="1">
    <location>
        <begin position="263"/>
        <end position="276"/>
    </location>
</feature>
<feature type="compositionally biased region" description="Polar residues" evidence="1">
    <location>
        <begin position="136"/>
        <end position="150"/>
    </location>
</feature>